<dbReference type="Gene3D" id="1.20.1290.10">
    <property type="entry name" value="AhpD-like"/>
    <property type="match status" value="1"/>
</dbReference>
<feature type="domain" description="Carboxymuconolactone decarboxylase-like" evidence="1">
    <location>
        <begin position="35"/>
        <end position="111"/>
    </location>
</feature>
<dbReference type="InterPro" id="IPR029032">
    <property type="entry name" value="AhpD-like"/>
</dbReference>
<dbReference type="SUPFAM" id="SSF69118">
    <property type="entry name" value="AhpD-like"/>
    <property type="match status" value="1"/>
</dbReference>
<comment type="caution">
    <text evidence="2">The sequence shown here is derived from an EMBL/GenBank/DDBJ whole genome shotgun (WGS) entry which is preliminary data.</text>
</comment>
<dbReference type="InterPro" id="IPR003779">
    <property type="entry name" value="CMD-like"/>
</dbReference>
<name>A0A9X2HMU7_9SPHN</name>
<dbReference type="Pfam" id="PF02627">
    <property type="entry name" value="CMD"/>
    <property type="match status" value="1"/>
</dbReference>
<evidence type="ECO:0000313" key="2">
    <source>
        <dbReference type="EMBL" id="MCP3730609.1"/>
    </source>
</evidence>
<accession>A0A9X2HMU7</accession>
<keyword evidence="3" id="KW-1185">Reference proteome</keyword>
<evidence type="ECO:0000259" key="1">
    <source>
        <dbReference type="Pfam" id="PF02627"/>
    </source>
</evidence>
<dbReference type="AlphaFoldDB" id="A0A9X2HMU7"/>
<dbReference type="EMBL" id="JAMLDX010000005">
    <property type="protein sequence ID" value="MCP3730609.1"/>
    <property type="molecule type" value="Genomic_DNA"/>
</dbReference>
<dbReference type="GO" id="GO:0051920">
    <property type="term" value="F:peroxiredoxin activity"/>
    <property type="evidence" value="ECO:0007669"/>
    <property type="project" value="InterPro"/>
</dbReference>
<organism evidence="2 3">
    <name type="scientific">Sphingomonas tagetis</name>
    <dbReference type="NCBI Taxonomy" id="2949092"/>
    <lineage>
        <taxon>Bacteria</taxon>
        <taxon>Pseudomonadati</taxon>
        <taxon>Pseudomonadota</taxon>
        <taxon>Alphaproteobacteria</taxon>
        <taxon>Sphingomonadales</taxon>
        <taxon>Sphingomonadaceae</taxon>
        <taxon>Sphingomonas</taxon>
    </lineage>
</organism>
<dbReference type="Proteomes" id="UP001139451">
    <property type="component" value="Unassembled WGS sequence"/>
</dbReference>
<dbReference type="PANTHER" id="PTHR33570:SF2">
    <property type="entry name" value="CARBOXYMUCONOLACTONE DECARBOXYLASE-LIKE DOMAIN-CONTAINING PROTEIN"/>
    <property type="match status" value="1"/>
</dbReference>
<dbReference type="RefSeq" id="WP_254292733.1">
    <property type="nucleotide sequence ID" value="NZ_JAMLDX010000005.1"/>
</dbReference>
<sequence>MTSHVEKGRAIQQKTLGDDYWDRRTASTNDFNRAFRDMTDEMCFNRAWADGPLEPKYCSLLVTSLLACMGRVPELKTHLAGAVNNGCSADEIRQAMTIVGAYAGIPAGVEGIRSAEGVLKERGLI</sequence>
<proteinExistence type="predicted"/>
<dbReference type="PANTHER" id="PTHR33570">
    <property type="entry name" value="4-CARBOXYMUCONOLACTONE DECARBOXYLASE FAMILY PROTEIN"/>
    <property type="match status" value="1"/>
</dbReference>
<evidence type="ECO:0000313" key="3">
    <source>
        <dbReference type="Proteomes" id="UP001139451"/>
    </source>
</evidence>
<gene>
    <name evidence="2" type="ORF">M9978_09235</name>
</gene>
<reference evidence="2" key="1">
    <citation type="submission" date="2022-05" db="EMBL/GenBank/DDBJ databases">
        <title>Sphingomonas sp. strain MG17 Genome sequencing and assembly.</title>
        <authorList>
            <person name="Kim I."/>
        </authorList>
    </citation>
    <scope>NUCLEOTIDE SEQUENCE</scope>
    <source>
        <strain evidence="2">MG17</strain>
    </source>
</reference>
<dbReference type="InterPro" id="IPR052512">
    <property type="entry name" value="4CMD/NDH-1_regulator"/>
</dbReference>
<protein>
    <submittedName>
        <fullName evidence="2">Carboxymuconolactone decarboxylase family protein</fullName>
    </submittedName>
</protein>